<dbReference type="Proteomes" id="UP000286134">
    <property type="component" value="Unassembled WGS sequence"/>
</dbReference>
<comment type="caution">
    <text evidence="2">The sequence shown here is derived from an EMBL/GenBank/DDBJ whole genome shotgun (WGS) entry which is preliminary data.</text>
</comment>
<dbReference type="SMR" id="A0A420I6Q1"/>
<protein>
    <submittedName>
        <fullName evidence="2">Uncharacterized protein</fullName>
    </submittedName>
</protein>
<evidence type="ECO:0000313" key="2">
    <source>
        <dbReference type="EMBL" id="RKF65345.1"/>
    </source>
</evidence>
<keyword evidence="1" id="KW-0732">Signal</keyword>
<evidence type="ECO:0000256" key="1">
    <source>
        <dbReference type="SAM" id="SignalP"/>
    </source>
</evidence>
<organism evidence="2 3">
    <name type="scientific">Erysiphe neolycopersici</name>
    <dbReference type="NCBI Taxonomy" id="212602"/>
    <lineage>
        <taxon>Eukaryota</taxon>
        <taxon>Fungi</taxon>
        <taxon>Dikarya</taxon>
        <taxon>Ascomycota</taxon>
        <taxon>Pezizomycotina</taxon>
        <taxon>Leotiomycetes</taxon>
        <taxon>Erysiphales</taxon>
        <taxon>Erysiphaceae</taxon>
        <taxon>Erysiphe</taxon>
    </lineage>
</organism>
<evidence type="ECO:0000313" key="3">
    <source>
        <dbReference type="Proteomes" id="UP000286134"/>
    </source>
</evidence>
<dbReference type="Gene3D" id="3.10.450.30">
    <property type="entry name" value="Microbial ribonucleases"/>
    <property type="match status" value="1"/>
</dbReference>
<dbReference type="OrthoDB" id="10545323at2759"/>
<dbReference type="EMBL" id="MCFK01000965">
    <property type="protein sequence ID" value="RKF65345.1"/>
    <property type="molecule type" value="Genomic_DNA"/>
</dbReference>
<name>A0A420I6Q1_9PEZI</name>
<accession>A0A420I6Q1</accession>
<gene>
    <name evidence="2" type="ORF">OnM2_009023</name>
</gene>
<dbReference type="AlphaFoldDB" id="A0A420I6Q1"/>
<reference evidence="2 3" key="1">
    <citation type="journal article" date="2018" name="BMC Genomics">
        <title>Comparative genome analyses reveal sequence features reflecting distinct modes of host-adaptation between dicot and monocot powdery mildew.</title>
        <authorList>
            <person name="Wu Y."/>
            <person name="Ma X."/>
            <person name="Pan Z."/>
            <person name="Kale S.D."/>
            <person name="Song Y."/>
            <person name="King H."/>
            <person name="Zhang Q."/>
            <person name="Presley C."/>
            <person name="Deng X."/>
            <person name="Wei C.I."/>
            <person name="Xiao S."/>
        </authorList>
    </citation>
    <scope>NUCLEOTIDE SEQUENCE [LARGE SCALE GENOMIC DNA]</scope>
    <source>
        <strain evidence="2">UMSG2</strain>
    </source>
</reference>
<proteinExistence type="predicted"/>
<feature type="signal peptide" evidence="1">
    <location>
        <begin position="1"/>
        <end position="21"/>
    </location>
</feature>
<feature type="chain" id="PRO_5019583297" evidence="1">
    <location>
        <begin position="22"/>
        <end position="175"/>
    </location>
</feature>
<keyword evidence="3" id="KW-1185">Reference proteome</keyword>
<sequence length="175" mass="19959">MELRLLAITAFALLFSASIHARDAGTNSNTKIRGQYRQITFPNEKLGTFTFLVCNGKMVDRQVVLYAAAVACNEINPKNKSFRKFFRKYPQLYRPTGRLDTYDTPGKSYYIQPITYNGQTSGENIANFVLINEQCQFVDAIVLSKEGSQRKGGIRSTRRFVKKCDFKYQNPSIQT</sequence>